<feature type="signal peptide" evidence="1">
    <location>
        <begin position="1"/>
        <end position="29"/>
    </location>
</feature>
<gene>
    <name evidence="2" type="ORF">AVDCRST_MAG26-2209</name>
</gene>
<proteinExistence type="predicted"/>
<protein>
    <submittedName>
        <fullName evidence="2">Uncharacterized protein</fullName>
    </submittedName>
</protein>
<sequence>MFRIHRAVLACGVLLIAMASLAVAPAARAQGPTRICFPETNQCVEGRFLEYWQQNGGLPVFGYPVTPAREEANRDTGQVYLTQWFQRNRFELHPENARPYDVLLGRLGEDMLLRQNRDWRREYLPGTPGADCETLSTEGAPFLLCPPFRDYYRTHGLEFDGQPGSTPAESLALFGLPLTQPRMETNSSGHSVLTQWFERARFEWHPTNPEPYKVLLGLLGNELTAGPGPVVPNCRNWTVPELERHYHEAVPLLRPILGCPTVAYGGVQVAEQFFEHGVMIYRASTSPKVPVGWIDIIFTDPPVRYRSVTDTWAEGQPETAGLTPPPGKLEPKRGFGQVWRTEPGVREVLGWATTPERGDRATLQFFDNGVMIWLMGTDFVYTLIANSDAATGAGRYR</sequence>
<evidence type="ECO:0000313" key="2">
    <source>
        <dbReference type="EMBL" id="CAA9258217.1"/>
    </source>
</evidence>
<feature type="chain" id="PRO_5026888361" evidence="1">
    <location>
        <begin position="30"/>
        <end position="397"/>
    </location>
</feature>
<dbReference type="AlphaFoldDB" id="A0A6J4IP58"/>
<name>A0A6J4IP58_9CHLR</name>
<dbReference type="EMBL" id="CADCTK010000504">
    <property type="protein sequence ID" value="CAA9258217.1"/>
    <property type="molecule type" value="Genomic_DNA"/>
</dbReference>
<keyword evidence="1" id="KW-0732">Signal</keyword>
<reference evidence="2" key="1">
    <citation type="submission" date="2020-02" db="EMBL/GenBank/DDBJ databases">
        <authorList>
            <person name="Meier V. D."/>
        </authorList>
    </citation>
    <scope>NUCLEOTIDE SEQUENCE</scope>
    <source>
        <strain evidence="2">AVDCRST_MAG26</strain>
    </source>
</reference>
<evidence type="ECO:0000256" key="1">
    <source>
        <dbReference type="SAM" id="SignalP"/>
    </source>
</evidence>
<accession>A0A6J4IP58</accession>
<organism evidence="2">
    <name type="scientific">uncultured Chloroflexia bacterium</name>
    <dbReference type="NCBI Taxonomy" id="1672391"/>
    <lineage>
        <taxon>Bacteria</taxon>
        <taxon>Bacillati</taxon>
        <taxon>Chloroflexota</taxon>
        <taxon>Chloroflexia</taxon>
        <taxon>environmental samples</taxon>
    </lineage>
</organism>